<evidence type="ECO:0000313" key="2">
    <source>
        <dbReference type="EMBL" id="EJK62117.1"/>
    </source>
</evidence>
<sequence>MSTNIQTIANTHASLIAAKGEVTTAQQAYDAAQAETIAKQTVNANAPTTTSDANKAVLLKDLINALADENAALLELRSKEDQVAQLRTALSLLEQLAKDSGKIQTPTDDRFGALSVPMDSAAFITSLGLEGTQAHSARARVIILLLTRQISVTKLKLGRRCSKIWNLEITWSDKQRLSVGYGTADQANAGYTATQYSFPTAWKPTDPDPTQAFVGGTSVSLLSENRVATVAAVARNAEFMHNWTKTGPTDDLILSKLVKKICGERLYATVEAKYDKLDKFQQYGQVMLFLAIREATLLDEATLKTVEEWVQRDDLGQLYGGDLTTLIENSCESFAEPFGPMLSDYVKAHALEPKTRGSQSSAVANQHYNECVTVLEFAQDLYDKEVSSGNFIGKEEEGLRSLHFNEKGAPSGAPEGFRKRLEQAKSQSGYQRKTTWADKAPGAILRRLVLSAARAELPGSMANFCFGARDVASMTLT</sequence>
<dbReference type="AlphaFoldDB" id="K0SV48"/>
<keyword evidence="3" id="KW-1185">Reference proteome</keyword>
<gene>
    <name evidence="2" type="ORF">THAOC_17285</name>
</gene>
<dbReference type="Proteomes" id="UP000266841">
    <property type="component" value="Unassembled WGS sequence"/>
</dbReference>
<organism evidence="2 3">
    <name type="scientific">Thalassiosira oceanica</name>
    <name type="common">Marine diatom</name>
    <dbReference type="NCBI Taxonomy" id="159749"/>
    <lineage>
        <taxon>Eukaryota</taxon>
        <taxon>Sar</taxon>
        <taxon>Stramenopiles</taxon>
        <taxon>Ochrophyta</taxon>
        <taxon>Bacillariophyta</taxon>
        <taxon>Coscinodiscophyceae</taxon>
        <taxon>Thalassiosirophycidae</taxon>
        <taxon>Thalassiosirales</taxon>
        <taxon>Thalassiosiraceae</taxon>
        <taxon>Thalassiosira</taxon>
    </lineage>
</organism>
<evidence type="ECO:0000313" key="3">
    <source>
        <dbReference type="Proteomes" id="UP000266841"/>
    </source>
</evidence>
<feature type="coiled-coil region" evidence="1">
    <location>
        <begin position="59"/>
        <end position="96"/>
    </location>
</feature>
<reference evidence="2 3" key="1">
    <citation type="journal article" date="2012" name="Genome Biol.">
        <title>Genome and low-iron response of an oceanic diatom adapted to chronic iron limitation.</title>
        <authorList>
            <person name="Lommer M."/>
            <person name="Specht M."/>
            <person name="Roy A.S."/>
            <person name="Kraemer L."/>
            <person name="Andreson R."/>
            <person name="Gutowska M.A."/>
            <person name="Wolf J."/>
            <person name="Bergner S.V."/>
            <person name="Schilhabel M.B."/>
            <person name="Klostermeier U.C."/>
            <person name="Beiko R.G."/>
            <person name="Rosenstiel P."/>
            <person name="Hippler M."/>
            <person name="Laroche J."/>
        </authorList>
    </citation>
    <scope>NUCLEOTIDE SEQUENCE [LARGE SCALE GENOMIC DNA]</scope>
    <source>
        <strain evidence="2 3">CCMP1005</strain>
    </source>
</reference>
<keyword evidence="1" id="KW-0175">Coiled coil</keyword>
<name>K0SV48_THAOC</name>
<evidence type="ECO:0000256" key="1">
    <source>
        <dbReference type="SAM" id="Coils"/>
    </source>
</evidence>
<dbReference type="EMBL" id="AGNL01019108">
    <property type="protein sequence ID" value="EJK62117.1"/>
    <property type="molecule type" value="Genomic_DNA"/>
</dbReference>
<proteinExistence type="predicted"/>
<protein>
    <submittedName>
        <fullName evidence="2">Uncharacterized protein</fullName>
    </submittedName>
</protein>
<comment type="caution">
    <text evidence="2">The sequence shown here is derived from an EMBL/GenBank/DDBJ whole genome shotgun (WGS) entry which is preliminary data.</text>
</comment>
<accession>K0SV48</accession>